<feature type="compositionally biased region" description="Acidic residues" evidence="1">
    <location>
        <begin position="126"/>
        <end position="139"/>
    </location>
</feature>
<gene>
    <name evidence="2" type="ORF">EV420DRAFT_1648387</name>
</gene>
<protein>
    <submittedName>
        <fullName evidence="2">Uncharacterized protein</fullName>
    </submittedName>
</protein>
<dbReference type="GeneID" id="85361700"/>
<comment type="caution">
    <text evidence="2">The sequence shown here is derived from an EMBL/GenBank/DDBJ whole genome shotgun (WGS) entry which is preliminary data.</text>
</comment>
<proteinExistence type="predicted"/>
<feature type="compositionally biased region" description="Polar residues" evidence="1">
    <location>
        <begin position="51"/>
        <end position="74"/>
    </location>
</feature>
<dbReference type="AlphaFoldDB" id="A0AA39JN39"/>
<evidence type="ECO:0000313" key="3">
    <source>
        <dbReference type="Proteomes" id="UP001175211"/>
    </source>
</evidence>
<accession>A0AA39JN39</accession>
<name>A0AA39JN39_ARMTA</name>
<feature type="region of interest" description="Disordered" evidence="1">
    <location>
        <begin position="1"/>
        <end position="139"/>
    </location>
</feature>
<dbReference type="RefSeq" id="XP_060325577.1">
    <property type="nucleotide sequence ID" value="XM_060478152.1"/>
</dbReference>
<dbReference type="EMBL" id="JAUEPS010000049">
    <property type="protein sequence ID" value="KAK0445673.1"/>
    <property type="molecule type" value="Genomic_DNA"/>
</dbReference>
<feature type="compositionally biased region" description="Low complexity" evidence="1">
    <location>
        <begin position="7"/>
        <end position="37"/>
    </location>
</feature>
<keyword evidence="3" id="KW-1185">Reference proteome</keyword>
<organism evidence="2 3">
    <name type="scientific">Armillaria tabescens</name>
    <name type="common">Ringless honey mushroom</name>
    <name type="synonym">Agaricus tabescens</name>
    <dbReference type="NCBI Taxonomy" id="1929756"/>
    <lineage>
        <taxon>Eukaryota</taxon>
        <taxon>Fungi</taxon>
        <taxon>Dikarya</taxon>
        <taxon>Basidiomycota</taxon>
        <taxon>Agaricomycotina</taxon>
        <taxon>Agaricomycetes</taxon>
        <taxon>Agaricomycetidae</taxon>
        <taxon>Agaricales</taxon>
        <taxon>Marasmiineae</taxon>
        <taxon>Physalacriaceae</taxon>
        <taxon>Desarmillaria</taxon>
    </lineage>
</organism>
<sequence>MPAILASSCSKTSSSSKVSKPSSKVSKPPSNVIKPPSNTVKPSSKVVPLGKTSQKKSAQINGPVQHAPTSQAKLSVTVPIEDLEDHVDDASGNEGQNFEEGEESTNELGFGSLEDDILDEGKSEAEGESDGEREDEEEEIPPWILKENWVLNMCHMIGKVIPHVVSLFTPVDVIILSLNVKIKDLPYKSIKESRGTNMNKIHYDILTLCLKDPVNGVITPPKSVHKCQLGSRCSHLDFFYFAA</sequence>
<evidence type="ECO:0000256" key="1">
    <source>
        <dbReference type="SAM" id="MobiDB-lite"/>
    </source>
</evidence>
<dbReference type="Proteomes" id="UP001175211">
    <property type="component" value="Unassembled WGS sequence"/>
</dbReference>
<reference evidence="2" key="1">
    <citation type="submission" date="2023-06" db="EMBL/GenBank/DDBJ databases">
        <authorList>
            <consortium name="Lawrence Berkeley National Laboratory"/>
            <person name="Ahrendt S."/>
            <person name="Sahu N."/>
            <person name="Indic B."/>
            <person name="Wong-Bajracharya J."/>
            <person name="Merenyi Z."/>
            <person name="Ke H.-M."/>
            <person name="Monk M."/>
            <person name="Kocsube S."/>
            <person name="Drula E."/>
            <person name="Lipzen A."/>
            <person name="Balint B."/>
            <person name="Henrissat B."/>
            <person name="Andreopoulos B."/>
            <person name="Martin F.M."/>
            <person name="Harder C.B."/>
            <person name="Rigling D."/>
            <person name="Ford K.L."/>
            <person name="Foster G.D."/>
            <person name="Pangilinan J."/>
            <person name="Papanicolaou A."/>
            <person name="Barry K."/>
            <person name="LaButti K."/>
            <person name="Viragh M."/>
            <person name="Koriabine M."/>
            <person name="Yan M."/>
            <person name="Riley R."/>
            <person name="Champramary S."/>
            <person name="Plett K.L."/>
            <person name="Tsai I.J."/>
            <person name="Slot J."/>
            <person name="Sipos G."/>
            <person name="Plett J."/>
            <person name="Nagy L.G."/>
            <person name="Grigoriev I.V."/>
        </authorList>
    </citation>
    <scope>NUCLEOTIDE SEQUENCE</scope>
    <source>
        <strain evidence="2">CCBAS 213</strain>
    </source>
</reference>
<evidence type="ECO:0000313" key="2">
    <source>
        <dbReference type="EMBL" id="KAK0445673.1"/>
    </source>
</evidence>